<feature type="region of interest" description="Disordered" evidence="8">
    <location>
        <begin position="1063"/>
        <end position="1096"/>
    </location>
</feature>
<feature type="compositionally biased region" description="Basic and acidic residues" evidence="8">
    <location>
        <begin position="1"/>
        <end position="11"/>
    </location>
</feature>
<feature type="region of interest" description="Disordered" evidence="8">
    <location>
        <begin position="2417"/>
        <end position="2437"/>
    </location>
</feature>
<dbReference type="PANTHER" id="PTHR13800:SF1">
    <property type="entry name" value="TRANSIENT RECEPTOR POTENTIAL CATION CHANNEL TRPM"/>
    <property type="match status" value="1"/>
</dbReference>
<dbReference type="InterPro" id="IPR041491">
    <property type="entry name" value="TRPM_SLOG"/>
</dbReference>
<dbReference type="Pfam" id="PF00520">
    <property type="entry name" value="Ion_trans"/>
    <property type="match status" value="1"/>
</dbReference>
<feature type="compositionally biased region" description="Basic and acidic residues" evidence="8">
    <location>
        <begin position="2637"/>
        <end position="2646"/>
    </location>
</feature>
<gene>
    <name evidence="13" type="ORF">PTSG_00951</name>
</gene>
<keyword evidence="2" id="KW-0813">Transport</keyword>
<feature type="region of interest" description="Disordered" evidence="8">
    <location>
        <begin position="411"/>
        <end position="444"/>
    </location>
</feature>
<dbReference type="RefSeq" id="XP_004998424.1">
    <property type="nucleotide sequence ID" value="XM_004998367.1"/>
</dbReference>
<dbReference type="KEGG" id="sre:PTSG_00951"/>
<feature type="transmembrane region" description="Helical" evidence="9">
    <location>
        <begin position="1975"/>
        <end position="1994"/>
    </location>
</feature>
<dbReference type="Proteomes" id="UP000007799">
    <property type="component" value="Unassembled WGS sequence"/>
</dbReference>
<feature type="compositionally biased region" description="Low complexity" evidence="8">
    <location>
        <begin position="156"/>
        <end position="175"/>
    </location>
</feature>
<dbReference type="eggNOG" id="KOG3614">
    <property type="taxonomic scope" value="Eukaryota"/>
</dbReference>
<reference evidence="13" key="1">
    <citation type="submission" date="2009-08" db="EMBL/GenBank/DDBJ databases">
        <title>Annotation of Salpingoeca rosetta.</title>
        <authorList>
            <consortium name="The Broad Institute Genome Sequencing Platform"/>
            <person name="Russ C."/>
            <person name="Cuomo C."/>
            <person name="Burger G."/>
            <person name="Gray M.W."/>
            <person name="Holland P.W.H."/>
            <person name="King N."/>
            <person name="Lang F.B.F."/>
            <person name="Roger A.J."/>
            <person name="Ruiz-Trillo I."/>
            <person name="Young S.K."/>
            <person name="Zeng Q."/>
            <person name="Gargeya S."/>
            <person name="Alvarado L."/>
            <person name="Berlin A."/>
            <person name="Chapman S.B."/>
            <person name="Chen Z."/>
            <person name="Freedman E."/>
            <person name="Gellesch M."/>
            <person name="Goldberg J."/>
            <person name="Griggs A."/>
            <person name="Gujja S."/>
            <person name="Heilman E."/>
            <person name="Heiman D."/>
            <person name="Howarth C."/>
            <person name="Mehta T."/>
            <person name="Neiman D."/>
            <person name="Pearson M."/>
            <person name="Roberts A."/>
            <person name="Saif S."/>
            <person name="Shea T."/>
            <person name="Shenoy N."/>
            <person name="Sisk P."/>
            <person name="Stolte C."/>
            <person name="Sykes S."/>
            <person name="White J."/>
            <person name="Yandava C."/>
            <person name="Haas B."/>
            <person name="Nusbaum C."/>
            <person name="Birren B."/>
        </authorList>
    </citation>
    <scope>NUCLEOTIDE SEQUENCE [LARGE SCALE GENOMIC DNA]</scope>
    <source>
        <strain evidence="13">ATCC 50818</strain>
    </source>
</reference>
<proteinExistence type="predicted"/>
<feature type="transmembrane region" description="Helical" evidence="9">
    <location>
        <begin position="2186"/>
        <end position="2208"/>
    </location>
</feature>
<dbReference type="InParanoid" id="F2TXZ0"/>
<sequence>MKRAGPRDKSPHPQQAQQPNWQEIDFSVPSDGSNNTRDASEGGEDGSWQHTSPDHTGRLSRAGSGSAVYGNAPLPPGLAAPEHLEASDDVQQQQQASGVGGGRDVAVPAPPEAVDTIPQSGSAPRTTTTTTEVVLHLDVAPGASSTEAAQLAIDVTTTTTSNASPTVSPPSAALSGTGVQPNAGAEGTDEDVGGCTGEDNHATAGGDADAGGNSTDLQGSARSTRPASEAPSHASQRSIVLDVDDVFDSVRNRARNANETRTSADLLQNNGDNDEQTRSESEAEQPATRIINDAITDAGGEIDDDDAADDGDREHEVRDDQYDDDDVEYGDDDDDIEYDDQYDDDEDDDDDDEELQLGSDEDELDYSDSDGEDEQDDDDRWMNGNSSPEVHRTPMRNAVRRAAAALSSTAGATGAASSSFSSVRFKSSTTSTPASTPAAKRAPTRVTHFPTVKRRLTEHKPVPVSPSVVGSLRGQRRPQQHAGLSVFTSLQGDTAVLAWMRAQVEADCTAFGHISTHDRQCGFVEVQTGANPERLLRWMLDKKQMKEDLVRRQSRKRHSKKEKGTAPNSLTALDENSANLSGHWRMTRPTAAATASSSSSAAATSSGVSTAGGSTSRRWVLFDDSSSSEDEGEVLEDIPCKPLGFSRPRLVVSVTGGAKDLILAHKMRSVLSQGLHRCSNVTSTWIFTGGCNCGVMKVVGELLGRKQPSDLRLTREYEQVVKDRPRRHHAPSSERSRSSAPTSASSSAALTAAHTGGGSGDGDQRGAGKRRRLKRTPARRRRRAREESAARHSRNPRQRQQRQAQGRQQQQQHQQQQQQQQQQSVGSMGSQSEDVLEKSLNSFLEESRYVRVIGIVHAQHVDFEAKKVGNSTLENIIFDDYASTTTSSLDDNHSFYILVNNPYLERVGSGDNSAWHTYTRGVAPENKFHYLTDSVLYGLRKLLKEENAESAMLSRSHGNSASASGSGGGNDAFEEERLQAWADFVAQRMDQDGAIHFVVGDSENESEHMGVRAAYYLIKYTHAWITKLTKNTPSSKARVTIVLHFVMGRGGLLQLEAERRQHVSRQASERFSNGGGGGGDSQPESRRSTLTGRPGGGVDAVFSSSLWRLYRLLDLLTPPGATDERVVVQLGTVTGEQHVSGDGEARPWLYSCNPQSTLRQSAWEDTWGKCSQYVYSLMARMDMENTVQVEVPPHPTGGYHRTCARGRMIAHALAQGVITDHHDVENISPCVVRTAGLQDSPRMFSREKKRGRFRDGVLLCTMNVFAFNRLHTLLTDVEVLRASLSGLIVDTSVVLSDKCFTFPPLKTLVPMGSVLLQRWRRGTKARAKQQTASAARNNNIHRPSMFGLSQSGFGRRSARPSSAAVFGDDDDDSDNESVDLEKDAGEEALFYRDRFNRLKRGGELEYWNDLTSALKGEFKPSSLQVFVPSTQTKWQLLLRKPAQQRLTHHQRHGLQRHRNQRARRGKHPKVYSSFDTIFDTFKASDRTFSVMLVVEGGPMTWKLTRHAIALRTPIVVVDGTGRFSSILSYAWKFLHDQSAAAIACTWGRLCNMIKEFAATSHSKQHPREMYADIMELVALEHQVVVFDAENPCMTLHGSILKAISNVMQRASPSTQADPYELKLAQLELALVFSRKSLAERHFTELVKFIQTATANQKTSFKNDIHHALSWALRRNIAFFVELISQQLGKGIVEYAALVLFSEDNKHANTYYDRFAPLYTQAFLPLSTFRYLDTARNGQTLDAFITKLSKTSVSGEKAAHMEKLSEAEVYHHLLVWAALSTRYELARLFWVRGGNSIQNALFVCQLLRSLAGLKKLESSLRFHADRKRMLDMADKFERHAFEILDQCYKSDQSKTMSLLWCPFSLFNTLPPLLKTDKLVMFDENSMLPQTTASTAAAALQQREQLQLFGSRSEALPLTHSVLGPESGQLVNCVSLAMEAENTLFISHPAVDAVLEQAWHGRGPNEETPVLNAGAKFYVHALSFFTFLSVYAYVILTPLQETFSYMEIALACFMFDLMVIEVMQALRLGIRRWSSELWNKVDLLFCVCYLLALCFRISSLVSPGVNLNDRRVAKILLGLGCAAAYISCLRFTAFIRPLGPKLIIMGRMFSDVVVFILLLGAFWLAYAFAMISVLSSDENQRQSDSYHLSYIMLVPVFQVFGESFLEWYSEESACVGDGPFHTCASWRWLVPIYMTLFIFVSNIMLVNLLIAMFGKRYEEVEADAMAFWRRQNYDLYWEFRNRTHLPTPLSWLELAFWTLFRRRFQRNTHVSHSASRSIVPPKELERFQELETEIHHHRSKENDEDDELDELSNALSAQLRTFDLLEAQSLRLGRIEASLHERASQYVDVCVGSPCMRTVTHPGEVMYSERNACCREQARKEGGFDVSKNLAEASWHDSRIADDLLALARQYNLEVQLQPDPHVRNPGGRTGRAGCGRFPKMGPNREDRIVLTRWKRCETTGNKMQRLGQHVMEVLLVRHVDDHGRVKWCLPRQVVADEAEETHGEEKPVQRGTSHLDANDPREQVFKLLWELRGQHLGRAKSLDVILSKYRMTTDDTTWKLRGVDVDLYHDNANPLADAFMPARVHSTSATVEERSGGSVLRVISGVASGSSPDLASTQSSTISQEQNYHQHQQHQHQYHQEEQDQHLPRHHQHRHHSQPQHHSHLHVDATIATTGADTHDSDQHNTFTHLDVTSASSVLKPGSSDSLASLASRQSIADNQKLLMQQGLCMTTIAEGQASPVSPTPESPSPEASPMFHSVVRTMTTSQAQARHKFIYLDDPLNTDNAWVEGRIFYFHAEHFVDTAIDEHLDNAIRGKARDPPECRWIVAHDLVQYESADTKELIRLVVKGQSTPTLWDLEAHDTTLA</sequence>
<evidence type="ECO:0000256" key="7">
    <source>
        <dbReference type="ARBA" id="ARBA00023303"/>
    </source>
</evidence>
<name>F2TXZ0_SALR5</name>
<evidence type="ECO:0000256" key="8">
    <source>
        <dbReference type="SAM" id="MobiDB-lite"/>
    </source>
</evidence>
<feature type="compositionally biased region" description="Polar residues" evidence="8">
    <location>
        <begin position="824"/>
        <end position="834"/>
    </location>
</feature>
<feature type="compositionally biased region" description="Basic residues" evidence="8">
    <location>
        <begin position="767"/>
        <end position="783"/>
    </location>
</feature>
<dbReference type="OrthoDB" id="301415at2759"/>
<protein>
    <recommendedName>
        <fullName evidence="15">TRPM SLOG domain-containing protein</fullName>
    </recommendedName>
</protein>
<feature type="region of interest" description="Disordered" evidence="8">
    <location>
        <begin position="588"/>
        <end position="614"/>
    </location>
</feature>
<dbReference type="InterPro" id="IPR050927">
    <property type="entry name" value="TRPM"/>
</dbReference>
<feature type="compositionally biased region" description="Low complexity" evidence="8">
    <location>
        <begin position="738"/>
        <end position="754"/>
    </location>
</feature>
<evidence type="ECO:0000259" key="10">
    <source>
        <dbReference type="Pfam" id="PF00520"/>
    </source>
</evidence>
<feature type="compositionally biased region" description="Polar residues" evidence="8">
    <location>
        <begin position="12"/>
        <end position="21"/>
    </location>
</feature>
<feature type="compositionally biased region" description="Acidic residues" evidence="8">
    <location>
        <begin position="300"/>
        <end position="309"/>
    </location>
</feature>
<dbReference type="GO" id="GO:0030001">
    <property type="term" value="P:metal ion transport"/>
    <property type="evidence" value="ECO:0007669"/>
    <property type="project" value="TreeGrafter"/>
</dbReference>
<evidence type="ECO:0008006" key="15">
    <source>
        <dbReference type="Google" id="ProtNLM"/>
    </source>
</evidence>
<evidence type="ECO:0000259" key="12">
    <source>
        <dbReference type="Pfam" id="PF25508"/>
    </source>
</evidence>
<dbReference type="InterPro" id="IPR057366">
    <property type="entry name" value="TRPM-like"/>
</dbReference>
<feature type="compositionally biased region" description="Low complexity" evidence="8">
    <location>
        <begin position="801"/>
        <end position="823"/>
    </location>
</feature>
<dbReference type="Gene3D" id="3.90.79.10">
    <property type="entry name" value="Nucleoside Triphosphate Pyrophosphohydrolase"/>
    <property type="match status" value="1"/>
</dbReference>
<keyword evidence="6 9" id="KW-0472">Membrane</keyword>
<evidence type="ECO:0000256" key="2">
    <source>
        <dbReference type="ARBA" id="ARBA00022448"/>
    </source>
</evidence>
<dbReference type="STRING" id="946362.F2TXZ0"/>
<feature type="compositionally biased region" description="Basic residues" evidence="8">
    <location>
        <begin position="2647"/>
        <end position="2663"/>
    </location>
</feature>
<keyword evidence="14" id="KW-1185">Reference proteome</keyword>
<evidence type="ECO:0000256" key="4">
    <source>
        <dbReference type="ARBA" id="ARBA00022989"/>
    </source>
</evidence>
<feature type="compositionally biased region" description="Low complexity" evidence="8">
    <location>
        <begin position="202"/>
        <end position="216"/>
    </location>
</feature>
<feature type="compositionally biased region" description="Polar residues" evidence="8">
    <location>
        <begin position="2606"/>
        <end position="2622"/>
    </location>
</feature>
<keyword evidence="4 9" id="KW-1133">Transmembrane helix</keyword>
<feature type="compositionally biased region" description="Acidic residues" evidence="8">
    <location>
        <begin position="1367"/>
        <end position="1378"/>
    </location>
</feature>
<feature type="region of interest" description="Disordered" evidence="8">
    <location>
        <begin position="546"/>
        <end position="575"/>
    </location>
</feature>
<evidence type="ECO:0000256" key="9">
    <source>
        <dbReference type="SAM" id="Phobius"/>
    </source>
</evidence>
<dbReference type="GO" id="GO:0005261">
    <property type="term" value="F:monoatomic cation channel activity"/>
    <property type="evidence" value="ECO:0007669"/>
    <property type="project" value="TreeGrafter"/>
</dbReference>
<feature type="region of interest" description="Disordered" evidence="8">
    <location>
        <begin position="2606"/>
        <end position="2663"/>
    </location>
</feature>
<feature type="transmembrane region" description="Helical" evidence="9">
    <location>
        <begin position="2110"/>
        <end position="2132"/>
    </location>
</feature>
<accession>F2TXZ0</accession>
<feature type="domain" description="Ion transport" evidence="10">
    <location>
        <begin position="1980"/>
        <end position="2221"/>
    </location>
</feature>
<dbReference type="Pfam" id="PF25508">
    <property type="entry name" value="TRPM2"/>
    <property type="match status" value="1"/>
</dbReference>
<dbReference type="GO" id="GO:0005886">
    <property type="term" value="C:plasma membrane"/>
    <property type="evidence" value="ECO:0007669"/>
    <property type="project" value="TreeGrafter"/>
</dbReference>
<feature type="region of interest" description="Disordered" evidence="8">
    <location>
        <begin position="1349"/>
        <end position="1378"/>
    </location>
</feature>
<organism evidence="14">
    <name type="scientific">Salpingoeca rosetta (strain ATCC 50818 / BSB-021)</name>
    <dbReference type="NCBI Taxonomy" id="946362"/>
    <lineage>
        <taxon>Eukaryota</taxon>
        <taxon>Choanoflagellata</taxon>
        <taxon>Craspedida</taxon>
        <taxon>Salpingoecidae</taxon>
        <taxon>Salpingoeca</taxon>
    </lineage>
</organism>
<feature type="region of interest" description="Disordered" evidence="8">
    <location>
        <begin position="716"/>
        <end position="834"/>
    </location>
</feature>
<feature type="region of interest" description="Disordered" evidence="8">
    <location>
        <begin position="1"/>
        <end position="132"/>
    </location>
</feature>
<feature type="compositionally biased region" description="Polar residues" evidence="8">
    <location>
        <begin position="259"/>
        <end position="271"/>
    </location>
</feature>
<evidence type="ECO:0000313" key="14">
    <source>
        <dbReference type="Proteomes" id="UP000007799"/>
    </source>
</evidence>
<evidence type="ECO:0000256" key="5">
    <source>
        <dbReference type="ARBA" id="ARBA00023065"/>
    </source>
</evidence>
<feature type="compositionally biased region" description="Acidic residues" evidence="8">
    <location>
        <begin position="321"/>
        <end position="379"/>
    </location>
</feature>
<evidence type="ECO:0000256" key="1">
    <source>
        <dbReference type="ARBA" id="ARBA00004141"/>
    </source>
</evidence>
<dbReference type="InterPro" id="IPR005821">
    <property type="entry name" value="Ion_trans_dom"/>
</dbReference>
<feature type="domain" description="TRPM SLOG" evidence="11">
    <location>
        <begin position="1489"/>
        <end position="1574"/>
    </location>
</feature>
<feature type="transmembrane region" description="Helical" evidence="9">
    <location>
        <begin position="2040"/>
        <end position="2059"/>
    </location>
</feature>
<keyword evidence="5" id="KW-0406">Ion transport</keyword>
<comment type="subcellular location">
    <subcellularLocation>
        <location evidence="1">Membrane</location>
        <topology evidence="1">Multi-pass membrane protein</topology>
    </subcellularLocation>
</comment>
<feature type="domain" description="TRPM-like" evidence="12">
    <location>
        <begin position="1753"/>
        <end position="1860"/>
    </location>
</feature>
<evidence type="ECO:0000256" key="6">
    <source>
        <dbReference type="ARBA" id="ARBA00023136"/>
    </source>
</evidence>
<feature type="compositionally biased region" description="Polar residues" evidence="8">
    <location>
        <begin position="217"/>
        <end position="226"/>
    </location>
</feature>
<feature type="domain" description="TRPM SLOG" evidence="11">
    <location>
        <begin position="637"/>
        <end position="706"/>
    </location>
</feature>
<feature type="transmembrane region" description="Helical" evidence="9">
    <location>
        <begin position="2071"/>
        <end position="2090"/>
    </location>
</feature>
<feature type="compositionally biased region" description="Low complexity" evidence="8">
    <location>
        <begin position="590"/>
        <end position="614"/>
    </location>
</feature>
<dbReference type="PANTHER" id="PTHR13800">
    <property type="entry name" value="TRANSIENT RECEPTOR POTENTIAL CATION CHANNEL, SUBFAMILY M, MEMBER 6"/>
    <property type="match status" value="1"/>
</dbReference>
<evidence type="ECO:0000256" key="3">
    <source>
        <dbReference type="ARBA" id="ARBA00022692"/>
    </source>
</evidence>
<keyword evidence="3 9" id="KW-0812">Transmembrane</keyword>
<feature type="compositionally biased region" description="Basic and acidic residues" evidence="8">
    <location>
        <begin position="310"/>
        <end position="320"/>
    </location>
</feature>
<keyword evidence="7" id="KW-0407">Ion channel</keyword>
<dbReference type="Pfam" id="PF18139">
    <property type="entry name" value="LSDAT_euk"/>
    <property type="match status" value="2"/>
</dbReference>
<feature type="transmembrane region" description="Helical" evidence="9">
    <location>
        <begin position="2006"/>
        <end position="2028"/>
    </location>
</feature>
<feature type="region of interest" description="Disordered" evidence="8">
    <location>
        <begin position="156"/>
        <end position="395"/>
    </location>
</feature>
<evidence type="ECO:0000259" key="11">
    <source>
        <dbReference type="Pfam" id="PF18139"/>
    </source>
</evidence>
<dbReference type="EMBL" id="GL832956">
    <property type="protein sequence ID" value="EGD76249.1"/>
    <property type="molecule type" value="Genomic_DNA"/>
</dbReference>
<feature type="compositionally biased region" description="Basic residues" evidence="8">
    <location>
        <begin position="791"/>
        <end position="800"/>
    </location>
</feature>
<feature type="compositionally biased region" description="Basic residues" evidence="8">
    <location>
        <begin position="552"/>
        <end position="561"/>
    </location>
</feature>
<dbReference type="GeneID" id="16079018"/>
<evidence type="ECO:0000313" key="13">
    <source>
        <dbReference type="EMBL" id="EGD76249.1"/>
    </source>
</evidence>
<feature type="compositionally biased region" description="Polar residues" evidence="8">
    <location>
        <begin position="566"/>
        <end position="575"/>
    </location>
</feature>